<dbReference type="Proteomes" id="UP001207930">
    <property type="component" value="Unassembled WGS sequence"/>
</dbReference>
<sequence>MTSTPLTKTVALVDPLWVGHHPMYFSQFTAAFLRLGAFVIGLCPEPGEAFSAARAASIREVADFDRRVSTHKLPAGKKSWFNGRFEGDPARTYQRWKRCADTIFEAEQATNRKVDLVFFPYLDSYLRFLPFPSVPHLTIDRPWSGLYLRNHHHGETDSPVKSLRMLAKGDAIIRSPLCRGIGVLDERFIDPMKRYTRKDVHAFPDVTDSALPAAPYALAEEIRAKAGGRKIIGLLGMERRKGLLNLLRVAEKARELRLPLYFACGGRYERPEYSDEEHALVEQTARRVASGEIDNLHFTLPGGRIPAEEDFNAVFRTFDVAWAAYEGFEGSSGTLGKAAAFDIPCLATAGECIGHRIEGYRTGLTIPEGDSDRALEALRRILDGRDWEDKPLHGDYARFREDHGLARLDSLLGGILSRV</sequence>
<dbReference type="EMBL" id="JAPDDS010000007">
    <property type="protein sequence ID" value="MCW1885818.1"/>
    <property type="molecule type" value="Genomic_DNA"/>
</dbReference>
<dbReference type="Gene3D" id="3.40.50.2000">
    <property type="entry name" value="Glycogen Phosphorylase B"/>
    <property type="match status" value="1"/>
</dbReference>
<keyword evidence="2" id="KW-1185">Reference proteome</keyword>
<organism evidence="1 2">
    <name type="scientific">Luteolibacter flavescens</name>
    <dbReference type="NCBI Taxonomy" id="1859460"/>
    <lineage>
        <taxon>Bacteria</taxon>
        <taxon>Pseudomonadati</taxon>
        <taxon>Verrucomicrobiota</taxon>
        <taxon>Verrucomicrobiia</taxon>
        <taxon>Verrucomicrobiales</taxon>
        <taxon>Verrucomicrobiaceae</taxon>
        <taxon>Luteolibacter</taxon>
    </lineage>
</organism>
<dbReference type="RefSeq" id="WP_264501775.1">
    <property type="nucleotide sequence ID" value="NZ_JAPDDS010000007.1"/>
</dbReference>
<reference evidence="1 2" key="1">
    <citation type="submission" date="2022-10" db="EMBL/GenBank/DDBJ databases">
        <title>Luteolibacter flavescens strain MCCC 1K03193, whole genome shotgun sequencing project.</title>
        <authorList>
            <person name="Zhao G."/>
            <person name="Shen L."/>
        </authorList>
    </citation>
    <scope>NUCLEOTIDE SEQUENCE [LARGE SCALE GENOMIC DNA]</scope>
    <source>
        <strain evidence="1 2">MCCC 1K03193</strain>
    </source>
</reference>
<proteinExistence type="predicted"/>
<evidence type="ECO:0000313" key="1">
    <source>
        <dbReference type="EMBL" id="MCW1885818.1"/>
    </source>
</evidence>
<dbReference type="Pfam" id="PF13692">
    <property type="entry name" value="Glyco_trans_1_4"/>
    <property type="match status" value="1"/>
</dbReference>
<protein>
    <submittedName>
        <fullName evidence="1">Glycosyltransferase</fullName>
    </submittedName>
</protein>
<comment type="caution">
    <text evidence="1">The sequence shown here is derived from an EMBL/GenBank/DDBJ whole genome shotgun (WGS) entry which is preliminary data.</text>
</comment>
<dbReference type="SUPFAM" id="SSF53756">
    <property type="entry name" value="UDP-Glycosyltransferase/glycogen phosphorylase"/>
    <property type="match status" value="1"/>
</dbReference>
<gene>
    <name evidence="1" type="ORF">OKA04_13845</name>
</gene>
<name>A0ABT3FQG2_9BACT</name>
<evidence type="ECO:0000313" key="2">
    <source>
        <dbReference type="Proteomes" id="UP001207930"/>
    </source>
</evidence>
<accession>A0ABT3FQG2</accession>